<feature type="transmembrane region" description="Helical" evidence="8">
    <location>
        <begin position="58"/>
        <end position="78"/>
    </location>
</feature>
<keyword evidence="4 7" id="KW-0812">Transmembrane</keyword>
<dbReference type="PANTHER" id="PTHR30561">
    <property type="entry name" value="SMR FAMILY PROTON-DEPENDENT DRUG EFFLUX TRANSPORTER SUGE"/>
    <property type="match status" value="1"/>
</dbReference>
<evidence type="ECO:0000256" key="7">
    <source>
        <dbReference type="RuleBase" id="RU003942"/>
    </source>
</evidence>
<sequence>MSMKQWLVLAGAIALEVTATLALRAAIDDLWWSVLAVAGYVGAFVGLSALLRLGAPIGVVYGIWAAAGVALTAVIASAVFGEPFTLTIGFGIALVIAGVVLVETGHETPAVAPAAALADQHAGQPKQTVEEIR</sequence>
<keyword evidence="6 8" id="KW-0472">Membrane</keyword>
<evidence type="ECO:0000256" key="8">
    <source>
        <dbReference type="SAM" id="Phobius"/>
    </source>
</evidence>
<gene>
    <name evidence="9" type="ORF">ACFO6V_07415</name>
</gene>
<comment type="similarity">
    <text evidence="7">Belongs to the drug/metabolite transporter (DMT) superfamily. Small multidrug resistance (SMR) (TC 2.A.7.1) family.</text>
</comment>
<evidence type="ECO:0000313" key="10">
    <source>
        <dbReference type="Proteomes" id="UP001596011"/>
    </source>
</evidence>
<dbReference type="Proteomes" id="UP001596011">
    <property type="component" value="Unassembled WGS sequence"/>
</dbReference>
<evidence type="ECO:0000256" key="6">
    <source>
        <dbReference type="ARBA" id="ARBA00023136"/>
    </source>
</evidence>
<dbReference type="Pfam" id="PF00893">
    <property type="entry name" value="Multi_Drug_Res"/>
    <property type="match status" value="1"/>
</dbReference>
<evidence type="ECO:0000256" key="1">
    <source>
        <dbReference type="ARBA" id="ARBA00004651"/>
    </source>
</evidence>
<evidence type="ECO:0000256" key="4">
    <source>
        <dbReference type="ARBA" id="ARBA00022692"/>
    </source>
</evidence>
<accession>A0ABV9HGX3</accession>
<keyword evidence="5 8" id="KW-1133">Transmembrane helix</keyword>
<evidence type="ECO:0000256" key="3">
    <source>
        <dbReference type="ARBA" id="ARBA00022475"/>
    </source>
</evidence>
<keyword evidence="2" id="KW-0813">Transport</keyword>
<dbReference type="Gene3D" id="1.10.3730.20">
    <property type="match status" value="1"/>
</dbReference>
<keyword evidence="3" id="KW-1003">Cell membrane</keyword>
<dbReference type="InterPro" id="IPR037185">
    <property type="entry name" value="EmrE-like"/>
</dbReference>
<evidence type="ECO:0000256" key="5">
    <source>
        <dbReference type="ARBA" id="ARBA00022989"/>
    </source>
</evidence>
<organism evidence="9 10">
    <name type="scientific">Promicromonospora alba</name>
    <dbReference type="NCBI Taxonomy" id="1616110"/>
    <lineage>
        <taxon>Bacteria</taxon>
        <taxon>Bacillati</taxon>
        <taxon>Actinomycetota</taxon>
        <taxon>Actinomycetes</taxon>
        <taxon>Micrococcales</taxon>
        <taxon>Promicromonosporaceae</taxon>
        <taxon>Promicromonospora</taxon>
    </lineage>
</organism>
<dbReference type="EMBL" id="JBHSFI010000003">
    <property type="protein sequence ID" value="MFC4628055.1"/>
    <property type="molecule type" value="Genomic_DNA"/>
</dbReference>
<evidence type="ECO:0000313" key="9">
    <source>
        <dbReference type="EMBL" id="MFC4628055.1"/>
    </source>
</evidence>
<feature type="transmembrane region" description="Helical" evidence="8">
    <location>
        <begin position="32"/>
        <end position="51"/>
    </location>
</feature>
<dbReference type="PANTHER" id="PTHR30561:SF1">
    <property type="entry name" value="MULTIDRUG TRANSPORTER EMRE"/>
    <property type="match status" value="1"/>
</dbReference>
<dbReference type="SUPFAM" id="SSF103481">
    <property type="entry name" value="Multidrug resistance efflux transporter EmrE"/>
    <property type="match status" value="1"/>
</dbReference>
<dbReference type="InterPro" id="IPR000390">
    <property type="entry name" value="Small_drug/metabolite_transptr"/>
</dbReference>
<proteinExistence type="inferred from homology"/>
<comment type="subcellular location">
    <subcellularLocation>
        <location evidence="1 7">Cell membrane</location>
        <topology evidence="1 7">Multi-pass membrane protein</topology>
    </subcellularLocation>
</comment>
<dbReference type="RefSeq" id="WP_377133769.1">
    <property type="nucleotide sequence ID" value="NZ_JBHSFI010000003.1"/>
</dbReference>
<reference evidence="10" key="1">
    <citation type="journal article" date="2019" name="Int. J. Syst. Evol. Microbiol.">
        <title>The Global Catalogue of Microorganisms (GCM) 10K type strain sequencing project: providing services to taxonomists for standard genome sequencing and annotation.</title>
        <authorList>
            <consortium name="The Broad Institute Genomics Platform"/>
            <consortium name="The Broad Institute Genome Sequencing Center for Infectious Disease"/>
            <person name="Wu L."/>
            <person name="Ma J."/>
        </authorList>
    </citation>
    <scope>NUCLEOTIDE SEQUENCE [LARGE SCALE GENOMIC DNA]</scope>
    <source>
        <strain evidence="10">CCUG 42722</strain>
    </source>
</reference>
<dbReference type="InterPro" id="IPR045324">
    <property type="entry name" value="Small_multidrug_res"/>
</dbReference>
<protein>
    <submittedName>
        <fullName evidence="9">DMT family transporter</fullName>
    </submittedName>
</protein>
<feature type="transmembrane region" description="Helical" evidence="8">
    <location>
        <begin position="84"/>
        <end position="102"/>
    </location>
</feature>
<evidence type="ECO:0000256" key="2">
    <source>
        <dbReference type="ARBA" id="ARBA00022448"/>
    </source>
</evidence>
<name>A0ABV9HGX3_9MICO</name>
<keyword evidence="10" id="KW-1185">Reference proteome</keyword>
<comment type="caution">
    <text evidence="9">The sequence shown here is derived from an EMBL/GenBank/DDBJ whole genome shotgun (WGS) entry which is preliminary data.</text>
</comment>